<evidence type="ECO:0008006" key="4">
    <source>
        <dbReference type="Google" id="ProtNLM"/>
    </source>
</evidence>
<dbReference type="STRING" id="1073325.SAMN05444483_101627"/>
<dbReference type="OrthoDB" id="7675395at2"/>
<evidence type="ECO:0000313" key="2">
    <source>
        <dbReference type="EMBL" id="SHF57051.1"/>
    </source>
</evidence>
<gene>
    <name evidence="2" type="ORF">SAMN05444483_101627</name>
</gene>
<keyword evidence="3" id="KW-1185">Reference proteome</keyword>
<dbReference type="InterPro" id="IPR011042">
    <property type="entry name" value="6-blade_b-propeller_TolB-like"/>
</dbReference>
<dbReference type="EMBL" id="FQVT01000001">
    <property type="protein sequence ID" value="SHF57051.1"/>
    <property type="molecule type" value="Genomic_DNA"/>
</dbReference>
<proteinExistence type="predicted"/>
<sequence length="292" mass="32693">MKTFSFRIFIFFLLISAGSFAQRNPATLIKKISGFSHPESVIYHKANDVYFVTNMAEDSDGDGFISKVSKEGEIIKLKWITGLKDPKGMLIKEDTLYVTNNTELIRIAIGDARIIERIAVEGAVSLNDITIDEDGNIFISDSGRSAIYMISSPATEMMVPEEQETEIVEYLDSKRLQYPNGLFARNKDLYVAAWGENGKGSLLKVAIEFREITKISKKGIGNLDGIQPVGKEAFYISDWATGTIYLAGKNGDLQEVLTSEKSAGDILFLPDSNQLILPMNHQNELWWYQLQK</sequence>
<dbReference type="Gene3D" id="2.120.10.30">
    <property type="entry name" value="TolB, C-terminal domain"/>
    <property type="match status" value="1"/>
</dbReference>
<dbReference type="RefSeq" id="WP_072876552.1">
    <property type="nucleotide sequence ID" value="NZ_FQVT01000001.1"/>
</dbReference>
<protein>
    <recommendedName>
        <fullName evidence="4">Sugar lactone lactonase YvrE</fullName>
    </recommendedName>
</protein>
<accession>A0A1M5CQP3</accession>
<feature type="chain" id="PRO_5012567424" description="Sugar lactone lactonase YvrE" evidence="1">
    <location>
        <begin position="22"/>
        <end position="292"/>
    </location>
</feature>
<evidence type="ECO:0000256" key="1">
    <source>
        <dbReference type="SAM" id="SignalP"/>
    </source>
</evidence>
<dbReference type="SUPFAM" id="SSF63825">
    <property type="entry name" value="YWTD domain"/>
    <property type="match status" value="1"/>
</dbReference>
<evidence type="ECO:0000313" key="3">
    <source>
        <dbReference type="Proteomes" id="UP000183945"/>
    </source>
</evidence>
<organism evidence="2 3">
    <name type="scientific">Salegentibacter echinorum</name>
    <dbReference type="NCBI Taxonomy" id="1073325"/>
    <lineage>
        <taxon>Bacteria</taxon>
        <taxon>Pseudomonadati</taxon>
        <taxon>Bacteroidota</taxon>
        <taxon>Flavobacteriia</taxon>
        <taxon>Flavobacteriales</taxon>
        <taxon>Flavobacteriaceae</taxon>
        <taxon>Salegentibacter</taxon>
    </lineage>
</organism>
<keyword evidence="1" id="KW-0732">Signal</keyword>
<dbReference type="AlphaFoldDB" id="A0A1M5CQP3"/>
<dbReference type="Proteomes" id="UP000183945">
    <property type="component" value="Unassembled WGS sequence"/>
</dbReference>
<feature type="signal peptide" evidence="1">
    <location>
        <begin position="1"/>
        <end position="21"/>
    </location>
</feature>
<name>A0A1M5CQP3_SALEC</name>
<reference evidence="3" key="1">
    <citation type="submission" date="2016-11" db="EMBL/GenBank/DDBJ databases">
        <authorList>
            <person name="Varghese N."/>
            <person name="Submissions S."/>
        </authorList>
    </citation>
    <scope>NUCLEOTIDE SEQUENCE [LARGE SCALE GENOMIC DNA]</scope>
    <source>
        <strain evidence="3">DSM 24579</strain>
    </source>
</reference>